<comment type="similarity">
    <text evidence="1">Belongs to the short-chain fatty acyl-CoA assimilation regulator (ScfR) family.</text>
</comment>
<dbReference type="Pfam" id="PF06114">
    <property type="entry name" value="Peptidase_M78"/>
    <property type="match status" value="1"/>
</dbReference>
<dbReference type="Gene3D" id="1.10.10.2910">
    <property type="match status" value="1"/>
</dbReference>
<dbReference type="PANTHER" id="PTHR43236">
    <property type="entry name" value="ANTITOXIN HIGA1"/>
    <property type="match status" value="1"/>
</dbReference>
<sequence>MEEQGWREVGGRVAEARKALGLSQEALATEVGLDRTAVTKIETGRRQISSLELVRLADALDRPLQWFVSPPPAAVVSRRAALEGRRGHPKGDQALNDISRDVAVLVEVRALKPSTVKASLNAISPGDPGWQAEEAASRARSLLGLDPRPPIHDLADVVERAGLYPYSMALGDDGGDGAYAEVDGVGVALVNGDLDPGRRRSTLAHELGHHLFGDAYSIDWGAGTSATEQAIDAFAANLLIPRAGCTERWRTLRTEHEARPAAIILSTEYRTSWSATLRQLRTFELLSREEFRALDSRSPTRADYLECGVRVTEELAAPYLPTGVAAAAIRAYRTHRLSAERVTEMLRGQIDIDDLPARDEVPLEALRGELR</sequence>
<dbReference type="EMBL" id="FZOR01000046">
    <property type="protein sequence ID" value="SNT57137.1"/>
    <property type="molecule type" value="Genomic_DNA"/>
</dbReference>
<organism evidence="3 4">
    <name type="scientific">Actinomadura meyerae</name>
    <dbReference type="NCBI Taxonomy" id="240840"/>
    <lineage>
        <taxon>Bacteria</taxon>
        <taxon>Bacillati</taxon>
        <taxon>Actinomycetota</taxon>
        <taxon>Actinomycetes</taxon>
        <taxon>Streptosporangiales</taxon>
        <taxon>Thermomonosporaceae</taxon>
        <taxon>Actinomadura</taxon>
    </lineage>
</organism>
<dbReference type="Pfam" id="PF01381">
    <property type="entry name" value="HTH_3"/>
    <property type="match status" value="1"/>
</dbReference>
<proteinExistence type="inferred from homology"/>
<dbReference type="Gene3D" id="1.10.260.40">
    <property type="entry name" value="lambda repressor-like DNA-binding domains"/>
    <property type="match status" value="1"/>
</dbReference>
<gene>
    <name evidence="3" type="ORF">SAMN05443665_104653</name>
</gene>
<evidence type="ECO:0000313" key="4">
    <source>
        <dbReference type="Proteomes" id="UP000198318"/>
    </source>
</evidence>
<dbReference type="InterPro" id="IPR001387">
    <property type="entry name" value="Cro/C1-type_HTH"/>
</dbReference>
<dbReference type="InterPro" id="IPR052345">
    <property type="entry name" value="Rad_response_metalloprotease"/>
</dbReference>
<reference evidence="3 4" key="1">
    <citation type="submission" date="2017-06" db="EMBL/GenBank/DDBJ databases">
        <authorList>
            <person name="Kim H.J."/>
            <person name="Triplett B.A."/>
        </authorList>
    </citation>
    <scope>NUCLEOTIDE SEQUENCE [LARGE SCALE GENOMIC DNA]</scope>
    <source>
        <strain evidence="3 4">DSM 44715</strain>
    </source>
</reference>
<evidence type="ECO:0000256" key="1">
    <source>
        <dbReference type="ARBA" id="ARBA00007227"/>
    </source>
</evidence>
<evidence type="ECO:0000313" key="3">
    <source>
        <dbReference type="EMBL" id="SNT57137.1"/>
    </source>
</evidence>
<evidence type="ECO:0000259" key="2">
    <source>
        <dbReference type="PROSITE" id="PS50943"/>
    </source>
</evidence>
<protein>
    <submittedName>
        <fullName evidence="3">Zn-dependent peptidase ImmA, M78 family</fullName>
    </submittedName>
</protein>
<dbReference type="PROSITE" id="PS50943">
    <property type="entry name" value="HTH_CROC1"/>
    <property type="match status" value="1"/>
</dbReference>
<dbReference type="GO" id="GO:0003677">
    <property type="term" value="F:DNA binding"/>
    <property type="evidence" value="ECO:0007669"/>
    <property type="project" value="InterPro"/>
</dbReference>
<dbReference type="OrthoDB" id="9794834at2"/>
<dbReference type="PANTHER" id="PTHR43236:SF1">
    <property type="entry name" value="BLL7220 PROTEIN"/>
    <property type="match status" value="1"/>
</dbReference>
<dbReference type="Proteomes" id="UP000198318">
    <property type="component" value="Unassembled WGS sequence"/>
</dbReference>
<accession>A0A239NQI3</accession>
<dbReference type="CDD" id="cd00093">
    <property type="entry name" value="HTH_XRE"/>
    <property type="match status" value="1"/>
</dbReference>
<dbReference type="SMART" id="SM00530">
    <property type="entry name" value="HTH_XRE"/>
    <property type="match status" value="1"/>
</dbReference>
<dbReference type="InterPro" id="IPR010982">
    <property type="entry name" value="Lambda_DNA-bd_dom_sf"/>
</dbReference>
<dbReference type="SUPFAM" id="SSF47413">
    <property type="entry name" value="lambda repressor-like DNA-binding domains"/>
    <property type="match status" value="1"/>
</dbReference>
<dbReference type="AlphaFoldDB" id="A0A239NQI3"/>
<dbReference type="InterPro" id="IPR010359">
    <property type="entry name" value="IrrE_HExxH"/>
</dbReference>
<feature type="domain" description="HTH cro/C1-type" evidence="2">
    <location>
        <begin position="13"/>
        <end position="67"/>
    </location>
</feature>
<name>A0A239NQI3_9ACTN</name>
<dbReference type="RefSeq" id="WP_089330166.1">
    <property type="nucleotide sequence ID" value="NZ_FZOR01000046.1"/>
</dbReference>
<keyword evidence="4" id="KW-1185">Reference proteome</keyword>